<name>A0ABN6ZQP2_9CREN</name>
<gene>
    <name evidence="1" type="ORF">PABY_21440</name>
</gene>
<dbReference type="GeneID" id="89290150"/>
<dbReference type="Proteomes" id="UP001341135">
    <property type="component" value="Chromosome"/>
</dbReference>
<dbReference type="RefSeq" id="WP_338250027.1">
    <property type="nucleotide sequence ID" value="NZ_AP028907.1"/>
</dbReference>
<reference evidence="1 2" key="1">
    <citation type="submission" date="2023-09" db="EMBL/GenBank/DDBJ databases">
        <title>Pyrofollis japonicus gen. nov. sp. nov., a novel member of the family Pyrodictiaceae isolated from the Iheya North hydrothermal field.</title>
        <authorList>
            <person name="Miyazaki U."/>
            <person name="Sanari M."/>
            <person name="Tame A."/>
            <person name="Kitajima M."/>
            <person name="Okamoto A."/>
            <person name="Sawayama S."/>
            <person name="Miyazaki J."/>
            <person name="Takai K."/>
            <person name="Nakagawa S."/>
        </authorList>
    </citation>
    <scope>NUCLEOTIDE SEQUENCE [LARGE SCALE GENOMIC DNA]</scope>
    <source>
        <strain evidence="1 2">AV2</strain>
    </source>
</reference>
<protein>
    <submittedName>
        <fullName evidence="1">Uncharacterized protein</fullName>
    </submittedName>
</protein>
<evidence type="ECO:0000313" key="1">
    <source>
        <dbReference type="EMBL" id="BES82577.1"/>
    </source>
</evidence>
<accession>A0ABN6ZQP2</accession>
<organism evidence="1 2">
    <name type="scientific">Pyrodictium abyssi</name>
    <dbReference type="NCBI Taxonomy" id="54256"/>
    <lineage>
        <taxon>Archaea</taxon>
        <taxon>Thermoproteota</taxon>
        <taxon>Thermoprotei</taxon>
        <taxon>Desulfurococcales</taxon>
        <taxon>Pyrodictiaceae</taxon>
        <taxon>Pyrodictium</taxon>
    </lineage>
</organism>
<evidence type="ECO:0000313" key="2">
    <source>
        <dbReference type="Proteomes" id="UP001341135"/>
    </source>
</evidence>
<dbReference type="EMBL" id="AP028907">
    <property type="protein sequence ID" value="BES82577.1"/>
    <property type="molecule type" value="Genomic_DNA"/>
</dbReference>
<keyword evidence="2" id="KW-1185">Reference proteome</keyword>
<sequence>MPAPAPGLEELFSQIAMAISCALHPVSTLLARAGVSGPGLEGLDTAAYAMLAWLLGSREREGVKKAGFVLAVLLAALALLELSLASG</sequence>
<proteinExistence type="predicted"/>